<dbReference type="CDD" id="cd04788">
    <property type="entry name" value="HTH_NolA-AlbR"/>
    <property type="match status" value="1"/>
</dbReference>
<comment type="caution">
    <text evidence="3">The sequence shown here is derived from an EMBL/GenBank/DDBJ whole genome shotgun (WGS) entry which is preliminary data.</text>
</comment>
<dbReference type="SUPFAM" id="SSF46955">
    <property type="entry name" value="Putative DNA-binding domain"/>
    <property type="match status" value="1"/>
</dbReference>
<feature type="domain" description="HTH merR-type" evidence="2">
    <location>
        <begin position="2"/>
        <end position="71"/>
    </location>
</feature>
<keyword evidence="4" id="KW-1185">Reference proteome</keyword>
<dbReference type="Gene3D" id="1.10.1660.10">
    <property type="match status" value="1"/>
</dbReference>
<dbReference type="PANTHER" id="PTHR30204:SF90">
    <property type="entry name" value="HTH-TYPE TRANSCRIPTIONAL ACTIVATOR MTA"/>
    <property type="match status" value="1"/>
</dbReference>
<evidence type="ECO:0000256" key="1">
    <source>
        <dbReference type="ARBA" id="ARBA00023125"/>
    </source>
</evidence>
<dbReference type="Proteomes" id="UP000478090">
    <property type="component" value="Unassembled WGS sequence"/>
</dbReference>
<sequence length="348" mass="39126">MLLKIGELSKRTGLTVRALHHYDAIGLLTPTARTDAGYRLYNRDDIARLHQIQALRKFGLTLADIGTYLARPDLPFSSVIAEQIAQLTRQIEQATTLRSRLQDLQQQLQQGQQPELAEWLTTLELMTMYDQYFSQEELKQLPLYRAGDTVKQEWKTLVASVAALMASGAGPEHPQAIELSSQWMRMVVRDTGARAQLFAKLNRMHEQQQLVQEQSGISPEMMRFVLAASRQRQLAIYRNYLDDDEFAFLSANLGRRSAEWPPLIAQVQDAMDQGMSPTAPSVRPLALHWLELFRSFAGDNPATQQKIRQALNNEAALSDSGFVHAAMRDFMRTAIGSLQTTAAAKVTG</sequence>
<proteinExistence type="predicted"/>
<dbReference type="PROSITE" id="PS00552">
    <property type="entry name" value="HTH_MERR_1"/>
    <property type="match status" value="1"/>
</dbReference>
<dbReference type="SMART" id="SM00422">
    <property type="entry name" value="HTH_MERR"/>
    <property type="match status" value="1"/>
</dbReference>
<dbReference type="PROSITE" id="PS50937">
    <property type="entry name" value="HTH_MERR_2"/>
    <property type="match status" value="1"/>
</dbReference>
<evidence type="ECO:0000313" key="3">
    <source>
        <dbReference type="EMBL" id="MYM41285.1"/>
    </source>
</evidence>
<protein>
    <submittedName>
        <fullName evidence="3">MerR family transcriptional regulator</fullName>
    </submittedName>
</protein>
<dbReference type="InterPro" id="IPR047057">
    <property type="entry name" value="MerR_fam"/>
</dbReference>
<dbReference type="PRINTS" id="PR00040">
    <property type="entry name" value="HTHMERR"/>
</dbReference>
<dbReference type="Pfam" id="PF13411">
    <property type="entry name" value="MerR_1"/>
    <property type="match status" value="1"/>
</dbReference>
<reference evidence="3 4" key="1">
    <citation type="submission" date="2019-12" db="EMBL/GenBank/DDBJ databases">
        <title>Novel species isolated from a subtropical stream in China.</title>
        <authorList>
            <person name="Lu H."/>
        </authorList>
    </citation>
    <scope>NUCLEOTIDE SEQUENCE [LARGE SCALE GENOMIC DNA]</scope>
    <source>
        <strain evidence="3 4">CY13W</strain>
    </source>
</reference>
<accession>A0ABW9VP83</accession>
<evidence type="ECO:0000313" key="4">
    <source>
        <dbReference type="Proteomes" id="UP000478090"/>
    </source>
</evidence>
<organism evidence="3 4">
    <name type="scientific">Duganella qianjiadongensis</name>
    <dbReference type="NCBI Taxonomy" id="2692176"/>
    <lineage>
        <taxon>Bacteria</taxon>
        <taxon>Pseudomonadati</taxon>
        <taxon>Pseudomonadota</taxon>
        <taxon>Betaproteobacteria</taxon>
        <taxon>Burkholderiales</taxon>
        <taxon>Oxalobacteraceae</taxon>
        <taxon>Telluria group</taxon>
        <taxon>Duganella</taxon>
    </lineage>
</organism>
<dbReference type="InterPro" id="IPR000551">
    <property type="entry name" value="MerR-type_HTH_dom"/>
</dbReference>
<dbReference type="RefSeq" id="WP_161040607.1">
    <property type="nucleotide sequence ID" value="NZ_WWCM01000015.1"/>
</dbReference>
<keyword evidence="1" id="KW-0238">DNA-binding</keyword>
<evidence type="ECO:0000259" key="2">
    <source>
        <dbReference type="PROSITE" id="PS50937"/>
    </source>
</evidence>
<dbReference type="PANTHER" id="PTHR30204">
    <property type="entry name" value="REDOX-CYCLING DRUG-SENSING TRANSCRIPTIONAL ACTIVATOR SOXR"/>
    <property type="match status" value="1"/>
</dbReference>
<name>A0ABW9VP83_9BURK</name>
<dbReference type="EMBL" id="WWCM01000015">
    <property type="protein sequence ID" value="MYM41285.1"/>
    <property type="molecule type" value="Genomic_DNA"/>
</dbReference>
<dbReference type="InterPro" id="IPR009061">
    <property type="entry name" value="DNA-bd_dom_put_sf"/>
</dbReference>
<gene>
    <name evidence="3" type="ORF">GTP27_18370</name>
</gene>